<dbReference type="CDD" id="cd08215">
    <property type="entry name" value="STKc_Nek"/>
    <property type="match status" value="1"/>
</dbReference>
<keyword evidence="6 9" id="KW-0067">ATP-binding</keyword>
<dbReference type="SMART" id="SM00220">
    <property type="entry name" value="S_TKc"/>
    <property type="match status" value="1"/>
</dbReference>
<feature type="binding site" evidence="9">
    <location>
        <position position="32"/>
    </location>
    <ligand>
        <name>ATP</name>
        <dbReference type="ChEBI" id="CHEBI:30616"/>
    </ligand>
</feature>
<evidence type="ECO:0000256" key="10">
    <source>
        <dbReference type="RuleBase" id="RU000304"/>
    </source>
</evidence>
<dbReference type="PROSITE" id="PS00108">
    <property type="entry name" value="PROTEIN_KINASE_ST"/>
    <property type="match status" value="1"/>
</dbReference>
<keyword evidence="2 10" id="KW-0723">Serine/threonine-protein kinase</keyword>
<evidence type="ECO:0000256" key="9">
    <source>
        <dbReference type="PROSITE-ProRule" id="PRU10141"/>
    </source>
</evidence>
<dbReference type="EC" id="2.7.11.1" evidence="1"/>
<name>A0A8S1PGK2_PARPR</name>
<dbReference type="Proteomes" id="UP000688137">
    <property type="component" value="Unassembled WGS sequence"/>
</dbReference>
<evidence type="ECO:0000256" key="3">
    <source>
        <dbReference type="ARBA" id="ARBA00022679"/>
    </source>
</evidence>
<keyword evidence="13" id="KW-1185">Reference proteome</keyword>
<keyword evidence="5" id="KW-0418">Kinase</keyword>
<dbReference type="PROSITE" id="PS50011">
    <property type="entry name" value="PROTEIN_KINASE_DOM"/>
    <property type="match status" value="1"/>
</dbReference>
<dbReference type="InterPro" id="IPR000719">
    <property type="entry name" value="Prot_kinase_dom"/>
</dbReference>
<sequence length="457" mass="53393">MDKYTRIKMIGKGNFGDVWLVEDNKGQKFALKLIDLQFESVDPTNEVTLLKVLKHPNIIKYYNSFVQNDQLCILMEFAENYDLQIYTKSNPSNILNWFTQLCQAVQYLHQMNIVHKDIKMKNVFLTKDGIIKLGDFSISKKLDASLNLTQLGTPYYLSPEICESKPYNTKSDIWGLGCLLYELCTKQKPFQGESLPEVFKNIILRETPKLPEGFPQFYQDIINQCLQKNPQDRPDISQLLDIPEIKKERIKFSQLYKQRLIGMLKQIDNGQQESIQNNNIKQMHKPIFTPQNKSQSLLFKNLFSEQIQSNIKKPMTKKIIKIDTDLIEKEDQLQQQIDETPIQFAKQLFNPKTPTSPNRNLLLADFLKKKLGEQKFLDVRQILEESQNPIQLLDQKEIMSNLLGEENLECVKIFKILISNCTTLPGNHFRQMNNYQFLRDKVISQPDLDKNQQTNNF</sequence>
<comment type="similarity">
    <text evidence="10">Belongs to the protein kinase superfamily.</text>
</comment>
<keyword evidence="3" id="KW-0808">Transferase</keyword>
<dbReference type="AlphaFoldDB" id="A0A8S1PGK2"/>
<accession>A0A8S1PGK2</accession>
<dbReference type="PANTHER" id="PTHR44899">
    <property type="entry name" value="CAMK FAMILY PROTEIN KINASE"/>
    <property type="match status" value="1"/>
</dbReference>
<evidence type="ECO:0000256" key="6">
    <source>
        <dbReference type="ARBA" id="ARBA00022840"/>
    </source>
</evidence>
<evidence type="ECO:0000256" key="8">
    <source>
        <dbReference type="ARBA" id="ARBA00048679"/>
    </source>
</evidence>
<dbReference type="PANTHER" id="PTHR44899:SF3">
    <property type="entry name" value="SERINE_THREONINE-PROTEIN KINASE NEK1"/>
    <property type="match status" value="1"/>
</dbReference>
<dbReference type="GO" id="GO:0004674">
    <property type="term" value="F:protein serine/threonine kinase activity"/>
    <property type="evidence" value="ECO:0007669"/>
    <property type="project" value="UniProtKB-KW"/>
</dbReference>
<evidence type="ECO:0000256" key="4">
    <source>
        <dbReference type="ARBA" id="ARBA00022741"/>
    </source>
</evidence>
<protein>
    <recommendedName>
        <fullName evidence="1">non-specific serine/threonine protein kinase</fullName>
        <ecNumber evidence="1">2.7.11.1</ecNumber>
    </recommendedName>
</protein>
<evidence type="ECO:0000256" key="1">
    <source>
        <dbReference type="ARBA" id="ARBA00012513"/>
    </source>
</evidence>
<dbReference type="InterPro" id="IPR008271">
    <property type="entry name" value="Ser/Thr_kinase_AS"/>
</dbReference>
<dbReference type="InterPro" id="IPR051131">
    <property type="entry name" value="NEK_Ser/Thr_kinase_NIMA"/>
</dbReference>
<comment type="catalytic activity">
    <reaction evidence="8">
        <text>L-seryl-[protein] + ATP = O-phospho-L-seryl-[protein] + ADP + H(+)</text>
        <dbReference type="Rhea" id="RHEA:17989"/>
        <dbReference type="Rhea" id="RHEA-COMP:9863"/>
        <dbReference type="Rhea" id="RHEA-COMP:11604"/>
        <dbReference type="ChEBI" id="CHEBI:15378"/>
        <dbReference type="ChEBI" id="CHEBI:29999"/>
        <dbReference type="ChEBI" id="CHEBI:30616"/>
        <dbReference type="ChEBI" id="CHEBI:83421"/>
        <dbReference type="ChEBI" id="CHEBI:456216"/>
        <dbReference type="EC" id="2.7.11.1"/>
    </reaction>
</comment>
<evidence type="ECO:0000256" key="2">
    <source>
        <dbReference type="ARBA" id="ARBA00022527"/>
    </source>
</evidence>
<organism evidence="12 13">
    <name type="scientific">Paramecium primaurelia</name>
    <dbReference type="NCBI Taxonomy" id="5886"/>
    <lineage>
        <taxon>Eukaryota</taxon>
        <taxon>Sar</taxon>
        <taxon>Alveolata</taxon>
        <taxon>Ciliophora</taxon>
        <taxon>Intramacronucleata</taxon>
        <taxon>Oligohymenophorea</taxon>
        <taxon>Peniculida</taxon>
        <taxon>Parameciidae</taxon>
        <taxon>Paramecium</taxon>
    </lineage>
</organism>
<gene>
    <name evidence="12" type="ORF">PPRIM_AZ9-3.1.T1180102</name>
</gene>
<evidence type="ECO:0000313" key="12">
    <source>
        <dbReference type="EMBL" id="CAD8102422.1"/>
    </source>
</evidence>
<dbReference type="PROSITE" id="PS00107">
    <property type="entry name" value="PROTEIN_KINASE_ATP"/>
    <property type="match status" value="1"/>
</dbReference>
<dbReference type="InterPro" id="IPR017441">
    <property type="entry name" value="Protein_kinase_ATP_BS"/>
</dbReference>
<reference evidence="12" key="1">
    <citation type="submission" date="2021-01" db="EMBL/GenBank/DDBJ databases">
        <authorList>
            <consortium name="Genoscope - CEA"/>
            <person name="William W."/>
        </authorList>
    </citation>
    <scope>NUCLEOTIDE SEQUENCE</scope>
</reference>
<dbReference type="EMBL" id="CAJJDM010000121">
    <property type="protein sequence ID" value="CAD8102422.1"/>
    <property type="molecule type" value="Genomic_DNA"/>
</dbReference>
<proteinExistence type="inferred from homology"/>
<evidence type="ECO:0000259" key="11">
    <source>
        <dbReference type="PROSITE" id="PS50011"/>
    </source>
</evidence>
<dbReference type="Pfam" id="PF00069">
    <property type="entry name" value="Pkinase"/>
    <property type="match status" value="1"/>
</dbReference>
<keyword evidence="4 9" id="KW-0547">Nucleotide-binding</keyword>
<dbReference type="OMA" id="KYKRIKM"/>
<comment type="catalytic activity">
    <reaction evidence="7">
        <text>L-threonyl-[protein] + ATP = O-phospho-L-threonyl-[protein] + ADP + H(+)</text>
        <dbReference type="Rhea" id="RHEA:46608"/>
        <dbReference type="Rhea" id="RHEA-COMP:11060"/>
        <dbReference type="Rhea" id="RHEA-COMP:11605"/>
        <dbReference type="ChEBI" id="CHEBI:15378"/>
        <dbReference type="ChEBI" id="CHEBI:30013"/>
        <dbReference type="ChEBI" id="CHEBI:30616"/>
        <dbReference type="ChEBI" id="CHEBI:61977"/>
        <dbReference type="ChEBI" id="CHEBI:456216"/>
        <dbReference type="EC" id="2.7.11.1"/>
    </reaction>
</comment>
<evidence type="ECO:0000256" key="7">
    <source>
        <dbReference type="ARBA" id="ARBA00047899"/>
    </source>
</evidence>
<feature type="domain" description="Protein kinase" evidence="11">
    <location>
        <begin position="4"/>
        <end position="245"/>
    </location>
</feature>
<dbReference type="GO" id="GO:0005524">
    <property type="term" value="F:ATP binding"/>
    <property type="evidence" value="ECO:0007669"/>
    <property type="project" value="UniProtKB-UniRule"/>
</dbReference>
<comment type="caution">
    <text evidence="12">The sequence shown here is derived from an EMBL/GenBank/DDBJ whole genome shotgun (WGS) entry which is preliminary data.</text>
</comment>
<evidence type="ECO:0000256" key="5">
    <source>
        <dbReference type="ARBA" id="ARBA00022777"/>
    </source>
</evidence>
<evidence type="ECO:0000313" key="13">
    <source>
        <dbReference type="Proteomes" id="UP000688137"/>
    </source>
</evidence>